<evidence type="ECO:0000313" key="1">
    <source>
        <dbReference type="EMBL" id="OGI38548.1"/>
    </source>
</evidence>
<dbReference type="AlphaFoldDB" id="A0A1F6T052"/>
<dbReference type="Proteomes" id="UP000179334">
    <property type="component" value="Unassembled WGS sequence"/>
</dbReference>
<sequence>KKEIEQLDANLFPLQQGLSAGNYVLGDKFSVMILGVSEDEGFIHAKAGIFYNSILAGCACADDPTPISELSEYCEVRLDIDKKTAETTVVLLTEESEEKEKA</sequence>
<evidence type="ECO:0000313" key="2">
    <source>
        <dbReference type="Proteomes" id="UP000179334"/>
    </source>
</evidence>
<feature type="non-terminal residue" evidence="1">
    <location>
        <position position="1"/>
    </location>
</feature>
<organism evidence="1 2">
    <name type="scientific">Candidatus Muproteobacteria bacterium RBG_16_64_10</name>
    <dbReference type="NCBI Taxonomy" id="1817757"/>
    <lineage>
        <taxon>Bacteria</taxon>
        <taxon>Pseudomonadati</taxon>
        <taxon>Pseudomonadota</taxon>
        <taxon>Candidatus Muproteobacteria</taxon>
    </lineage>
</organism>
<comment type="caution">
    <text evidence="1">The sequence shown here is derived from an EMBL/GenBank/DDBJ whole genome shotgun (WGS) entry which is preliminary data.</text>
</comment>
<name>A0A1F6T052_9PROT</name>
<dbReference type="EMBL" id="MFSR01000070">
    <property type="protein sequence ID" value="OGI38548.1"/>
    <property type="molecule type" value="Genomic_DNA"/>
</dbReference>
<gene>
    <name evidence="1" type="ORF">A2V91_05890</name>
</gene>
<reference evidence="1 2" key="1">
    <citation type="journal article" date="2016" name="Nat. Commun.">
        <title>Thousands of microbial genomes shed light on interconnected biogeochemical processes in an aquifer system.</title>
        <authorList>
            <person name="Anantharaman K."/>
            <person name="Brown C.T."/>
            <person name="Hug L.A."/>
            <person name="Sharon I."/>
            <person name="Castelle C.J."/>
            <person name="Probst A.J."/>
            <person name="Thomas B.C."/>
            <person name="Singh A."/>
            <person name="Wilkins M.J."/>
            <person name="Karaoz U."/>
            <person name="Brodie E.L."/>
            <person name="Williams K.H."/>
            <person name="Hubbard S.S."/>
            <person name="Banfield J.F."/>
        </authorList>
    </citation>
    <scope>NUCLEOTIDE SEQUENCE [LARGE SCALE GENOMIC DNA]</scope>
</reference>
<proteinExistence type="predicted"/>
<protein>
    <submittedName>
        <fullName evidence="1">Uncharacterized protein</fullName>
    </submittedName>
</protein>
<accession>A0A1F6T052</accession>